<feature type="domain" description="Large ribosomal subunit protein bL12 C-terminal" evidence="4">
    <location>
        <begin position="100"/>
        <end position="167"/>
    </location>
</feature>
<dbReference type="SUPFAM" id="SSF54736">
    <property type="entry name" value="ClpS-like"/>
    <property type="match status" value="1"/>
</dbReference>
<evidence type="ECO:0000256" key="2">
    <source>
        <dbReference type="ARBA" id="ARBA00022980"/>
    </source>
</evidence>
<dbReference type="SUPFAM" id="SSF48300">
    <property type="entry name" value="Ribosomal protein L7/12, oligomerisation (N-terminal) domain"/>
    <property type="match status" value="1"/>
</dbReference>
<evidence type="ECO:0000259" key="4">
    <source>
        <dbReference type="Pfam" id="PF00542"/>
    </source>
</evidence>
<dbReference type="GO" id="GO:0005762">
    <property type="term" value="C:mitochondrial large ribosomal subunit"/>
    <property type="evidence" value="ECO:0007669"/>
    <property type="project" value="TreeGrafter"/>
</dbReference>
<keyword evidence="7" id="KW-1185">Reference proteome</keyword>
<dbReference type="InterPro" id="IPR000206">
    <property type="entry name" value="Ribosomal_bL12"/>
</dbReference>
<organism evidence="6 7">
    <name type="scientific">Daphnia sinensis</name>
    <dbReference type="NCBI Taxonomy" id="1820382"/>
    <lineage>
        <taxon>Eukaryota</taxon>
        <taxon>Metazoa</taxon>
        <taxon>Ecdysozoa</taxon>
        <taxon>Arthropoda</taxon>
        <taxon>Crustacea</taxon>
        <taxon>Branchiopoda</taxon>
        <taxon>Diplostraca</taxon>
        <taxon>Cladocera</taxon>
        <taxon>Anomopoda</taxon>
        <taxon>Daphniidae</taxon>
        <taxon>Daphnia</taxon>
        <taxon>Daphnia similis group</taxon>
    </lineage>
</organism>
<dbReference type="Pfam" id="PF00542">
    <property type="entry name" value="Ribosomal_L12"/>
    <property type="match status" value="1"/>
</dbReference>
<keyword evidence="3" id="KW-0687">Ribonucleoprotein</keyword>
<dbReference type="InterPro" id="IPR013823">
    <property type="entry name" value="Ribosomal_bL12_C"/>
</dbReference>
<sequence>MISTKMFYLRSIARSKAVVSSSIRCRTLTQAASAEKIQRIVSDISQLTLIEVAELNQALKTTLKIPDAPVMAYGAGPAAAPAQPKEEEEEAPKAKVQTIFTVKLTKFDEAKKIALIKEVKNIVEGMNLVQAKKFVETLPAVVRADIPKEEAEKLSATIAAAGGICEIV</sequence>
<feature type="domain" description="Large ribosomal subunit protein bL12 oligomerization" evidence="5">
    <location>
        <begin position="36"/>
        <end position="82"/>
    </location>
</feature>
<dbReference type="GO" id="GO:0003729">
    <property type="term" value="F:mRNA binding"/>
    <property type="evidence" value="ECO:0007669"/>
    <property type="project" value="TreeGrafter"/>
</dbReference>
<dbReference type="PANTHER" id="PTHR45987:SF4">
    <property type="entry name" value="LARGE RIBOSOMAL SUBUNIT PROTEIN BL12M"/>
    <property type="match status" value="1"/>
</dbReference>
<dbReference type="GO" id="GO:0006412">
    <property type="term" value="P:translation"/>
    <property type="evidence" value="ECO:0007669"/>
    <property type="project" value="InterPro"/>
</dbReference>
<proteinExistence type="inferred from homology"/>
<evidence type="ECO:0000313" key="7">
    <source>
        <dbReference type="Proteomes" id="UP000820818"/>
    </source>
</evidence>
<comment type="similarity">
    <text evidence="1">Belongs to the bacterial ribosomal protein bL12 family.</text>
</comment>
<dbReference type="InterPro" id="IPR036235">
    <property type="entry name" value="Ribosomal_bL12_oligo_N_sf"/>
</dbReference>
<name>A0AAD5Q285_9CRUS</name>
<dbReference type="Proteomes" id="UP000820818">
    <property type="component" value="Linkage Group LG1"/>
</dbReference>
<comment type="caution">
    <text evidence="6">The sequence shown here is derived from an EMBL/GenBank/DDBJ whole genome shotgun (WGS) entry which is preliminary data.</text>
</comment>
<dbReference type="InterPro" id="IPR008932">
    <property type="entry name" value="Ribosomal_bL12_oligo"/>
</dbReference>
<keyword evidence="2" id="KW-0689">Ribosomal protein</keyword>
<protein>
    <submittedName>
        <fullName evidence="6">Uncharacterized protein</fullName>
    </submittedName>
</protein>
<evidence type="ECO:0000256" key="3">
    <source>
        <dbReference type="ARBA" id="ARBA00023274"/>
    </source>
</evidence>
<dbReference type="EMBL" id="WJBH02000001">
    <property type="protein sequence ID" value="KAI9564165.1"/>
    <property type="molecule type" value="Genomic_DNA"/>
</dbReference>
<dbReference type="Pfam" id="PF16320">
    <property type="entry name" value="Ribosomal_L12_N"/>
    <property type="match status" value="1"/>
</dbReference>
<dbReference type="GO" id="GO:0003735">
    <property type="term" value="F:structural constituent of ribosome"/>
    <property type="evidence" value="ECO:0007669"/>
    <property type="project" value="InterPro"/>
</dbReference>
<evidence type="ECO:0000313" key="6">
    <source>
        <dbReference type="EMBL" id="KAI9564165.1"/>
    </source>
</evidence>
<dbReference type="FunFam" id="3.30.1390.10:FF:000001">
    <property type="entry name" value="50S ribosomal protein L7/L12"/>
    <property type="match status" value="1"/>
</dbReference>
<reference evidence="6 7" key="1">
    <citation type="submission" date="2022-05" db="EMBL/GenBank/DDBJ databases">
        <title>A multi-omics perspective on studying reproductive biology in Daphnia sinensis.</title>
        <authorList>
            <person name="Jia J."/>
        </authorList>
    </citation>
    <scope>NUCLEOTIDE SEQUENCE [LARGE SCALE GENOMIC DNA]</scope>
    <source>
        <strain evidence="6 7">WSL</strain>
    </source>
</reference>
<gene>
    <name evidence="6" type="ORF">GHT06_007903</name>
</gene>
<accession>A0AAD5Q285</accession>
<dbReference type="Gene3D" id="1.20.5.710">
    <property type="entry name" value="Single helix bin"/>
    <property type="match status" value="1"/>
</dbReference>
<evidence type="ECO:0000256" key="1">
    <source>
        <dbReference type="ARBA" id="ARBA00007197"/>
    </source>
</evidence>
<dbReference type="Gene3D" id="3.30.1390.10">
    <property type="match status" value="1"/>
</dbReference>
<dbReference type="CDD" id="cd00387">
    <property type="entry name" value="Ribosomal_L7_L12"/>
    <property type="match status" value="1"/>
</dbReference>
<dbReference type="InterPro" id="IPR014719">
    <property type="entry name" value="Ribosomal_bL12_C/ClpS-like"/>
</dbReference>
<dbReference type="AlphaFoldDB" id="A0AAD5Q285"/>
<evidence type="ECO:0000259" key="5">
    <source>
        <dbReference type="Pfam" id="PF16320"/>
    </source>
</evidence>
<dbReference type="PANTHER" id="PTHR45987">
    <property type="entry name" value="39S RIBOSOMAL PROTEIN L12"/>
    <property type="match status" value="1"/>
</dbReference>